<dbReference type="EMBL" id="CAQQ02000403">
    <property type="status" value="NOT_ANNOTATED_CDS"/>
    <property type="molecule type" value="Genomic_DNA"/>
</dbReference>
<proteinExistence type="predicted"/>
<keyword evidence="2" id="KW-1185">Reference proteome</keyword>
<organism evidence="1 2">
    <name type="scientific">Megaselia scalaris</name>
    <name type="common">Humpbacked fly</name>
    <name type="synonym">Phora scalaris</name>
    <dbReference type="NCBI Taxonomy" id="36166"/>
    <lineage>
        <taxon>Eukaryota</taxon>
        <taxon>Metazoa</taxon>
        <taxon>Ecdysozoa</taxon>
        <taxon>Arthropoda</taxon>
        <taxon>Hexapoda</taxon>
        <taxon>Insecta</taxon>
        <taxon>Pterygota</taxon>
        <taxon>Neoptera</taxon>
        <taxon>Endopterygota</taxon>
        <taxon>Diptera</taxon>
        <taxon>Brachycera</taxon>
        <taxon>Muscomorpha</taxon>
        <taxon>Platypezoidea</taxon>
        <taxon>Phoridae</taxon>
        <taxon>Megaseliini</taxon>
        <taxon>Megaselia</taxon>
    </lineage>
</organism>
<dbReference type="EnsemblMetazoa" id="MESCA000066-RA">
    <property type="protein sequence ID" value="MESCA000066-PA"/>
    <property type="gene ID" value="MESCA000066"/>
</dbReference>
<dbReference type="HOGENOM" id="CLU_2029358_0_0_1"/>
<dbReference type="Proteomes" id="UP000015102">
    <property type="component" value="Unassembled WGS sequence"/>
</dbReference>
<dbReference type="EMBL" id="CAQQ02000404">
    <property type="status" value="NOT_ANNOTATED_CDS"/>
    <property type="molecule type" value="Genomic_DNA"/>
</dbReference>
<evidence type="ECO:0000313" key="1">
    <source>
        <dbReference type="EnsemblMetazoa" id="MESCA000066-PA"/>
    </source>
</evidence>
<reference evidence="2" key="1">
    <citation type="submission" date="2013-02" db="EMBL/GenBank/DDBJ databases">
        <authorList>
            <person name="Hughes D."/>
        </authorList>
    </citation>
    <scope>NUCLEOTIDE SEQUENCE</scope>
    <source>
        <strain>Durham</strain>
        <strain evidence="2">NC isolate 2 -- Noor lab</strain>
    </source>
</reference>
<dbReference type="AlphaFoldDB" id="T1GA23"/>
<dbReference type="EMBL" id="CAQQ02000402">
    <property type="status" value="NOT_ANNOTATED_CDS"/>
    <property type="molecule type" value="Genomic_DNA"/>
</dbReference>
<name>T1GA23_MEGSC</name>
<sequence length="122" mass="14220">MNHTCHESSINDTHERCKYLFRSLPSNSMFTLMNLRKTINLELERNMFKPLKKWIPANSSKNLGECLFFYENDDPSSNSSTKWRDVLVVERLQGPIGLKSGMIWEISRPQTWRSLTVGHGVF</sequence>
<reference evidence="1" key="2">
    <citation type="submission" date="2015-06" db="UniProtKB">
        <authorList>
            <consortium name="EnsemblMetazoa"/>
        </authorList>
    </citation>
    <scope>IDENTIFICATION</scope>
</reference>
<dbReference type="EMBL" id="CAQQ02000405">
    <property type="status" value="NOT_ANNOTATED_CDS"/>
    <property type="molecule type" value="Genomic_DNA"/>
</dbReference>
<dbReference type="EMBL" id="CAQQ02000401">
    <property type="status" value="NOT_ANNOTATED_CDS"/>
    <property type="molecule type" value="Genomic_DNA"/>
</dbReference>
<protein>
    <submittedName>
        <fullName evidence="1">Uncharacterized protein</fullName>
    </submittedName>
</protein>
<accession>T1GA23</accession>
<evidence type="ECO:0000313" key="2">
    <source>
        <dbReference type="Proteomes" id="UP000015102"/>
    </source>
</evidence>